<feature type="region of interest" description="Disordered" evidence="6">
    <location>
        <begin position="889"/>
        <end position="923"/>
    </location>
</feature>
<evidence type="ECO:0000313" key="8">
    <source>
        <dbReference type="Proteomes" id="UP000517916"/>
    </source>
</evidence>
<protein>
    <recommendedName>
        <fullName evidence="5">UPF0182 protein BC739_007379</fullName>
    </recommendedName>
</protein>
<keyword evidence="8" id="KW-1185">Reference proteome</keyword>
<feature type="transmembrane region" description="Helical" evidence="5">
    <location>
        <begin position="171"/>
        <end position="193"/>
    </location>
</feature>
<feature type="transmembrane region" description="Helical" evidence="5">
    <location>
        <begin position="57"/>
        <end position="79"/>
    </location>
</feature>
<gene>
    <name evidence="7" type="ORF">BC739_007379</name>
</gene>
<feature type="transmembrane region" description="Helical" evidence="5">
    <location>
        <begin position="286"/>
        <end position="306"/>
    </location>
</feature>
<accession>A0ABR6BT95</accession>
<feature type="region of interest" description="Disordered" evidence="6">
    <location>
        <begin position="967"/>
        <end position="988"/>
    </location>
</feature>
<feature type="transmembrane region" description="Helical" evidence="5">
    <location>
        <begin position="18"/>
        <end position="37"/>
    </location>
</feature>
<evidence type="ECO:0000256" key="3">
    <source>
        <dbReference type="ARBA" id="ARBA00022989"/>
    </source>
</evidence>
<feature type="transmembrane region" description="Helical" evidence="5">
    <location>
        <begin position="260"/>
        <end position="279"/>
    </location>
</feature>
<dbReference type="HAMAP" id="MF_01600">
    <property type="entry name" value="UPF0182"/>
    <property type="match status" value="1"/>
</dbReference>
<feature type="compositionally biased region" description="Low complexity" evidence="6">
    <location>
        <begin position="901"/>
        <end position="919"/>
    </location>
</feature>
<feature type="transmembrane region" description="Helical" evidence="5">
    <location>
        <begin position="114"/>
        <end position="132"/>
    </location>
</feature>
<comment type="subcellular location">
    <subcellularLocation>
        <location evidence="5">Cell membrane</location>
        <topology evidence="5">Multi-pass membrane protein</topology>
    </subcellularLocation>
</comment>
<dbReference type="PANTHER" id="PTHR39344:SF1">
    <property type="entry name" value="UPF0182 PROTEIN SLL1060"/>
    <property type="match status" value="1"/>
</dbReference>
<evidence type="ECO:0000256" key="1">
    <source>
        <dbReference type="ARBA" id="ARBA00022475"/>
    </source>
</evidence>
<evidence type="ECO:0000256" key="4">
    <source>
        <dbReference type="ARBA" id="ARBA00023136"/>
    </source>
</evidence>
<evidence type="ECO:0000256" key="5">
    <source>
        <dbReference type="HAMAP-Rule" id="MF_01600"/>
    </source>
</evidence>
<dbReference type="PANTHER" id="PTHR39344">
    <property type="entry name" value="UPF0182 PROTEIN SLL1060"/>
    <property type="match status" value="1"/>
</dbReference>
<dbReference type="Proteomes" id="UP000517916">
    <property type="component" value="Unassembled WGS sequence"/>
</dbReference>
<proteinExistence type="inferred from homology"/>
<keyword evidence="2 5" id="KW-0812">Transmembrane</keyword>
<reference evidence="7 8" key="1">
    <citation type="submission" date="2020-08" db="EMBL/GenBank/DDBJ databases">
        <title>Genomic Encyclopedia of Archaeal and Bacterial Type Strains, Phase II (KMG-II): from individual species to whole genera.</title>
        <authorList>
            <person name="Goeker M."/>
        </authorList>
    </citation>
    <scope>NUCLEOTIDE SEQUENCE [LARGE SCALE GENOMIC DNA]</scope>
    <source>
        <strain evidence="7 8">DSM 43850</strain>
    </source>
</reference>
<dbReference type="Pfam" id="PF03699">
    <property type="entry name" value="UPF0182"/>
    <property type="match status" value="1"/>
</dbReference>
<comment type="caution">
    <text evidence="7">The sequence shown here is derived from an EMBL/GenBank/DDBJ whole genome shotgun (WGS) entry which is preliminary data.</text>
</comment>
<dbReference type="EMBL" id="JACJID010000006">
    <property type="protein sequence ID" value="MBA8930146.1"/>
    <property type="molecule type" value="Genomic_DNA"/>
</dbReference>
<feature type="transmembrane region" description="Helical" evidence="5">
    <location>
        <begin position="213"/>
        <end position="230"/>
    </location>
</feature>
<dbReference type="RefSeq" id="WP_025354720.1">
    <property type="nucleotide sequence ID" value="NZ_BAAABQ010000019.1"/>
</dbReference>
<sequence length="988" mass="106770">MATRPPVGLPTLSRRSRILIAVGVVVLIGLILSSRLLSTYIDFLWYGEVGFRSVFSTVLLTRVVLFLAVGLVVGGAVALNLQLAYRSRPVFVPLSAPDDPVARYRAVVTRRPKLFGIGIPVLAGFLSAVAAQNDWQQVQLFLNGGSFNQVDPIFKLDVGFFVFQLPFYEWALNWLFIATALSFFAALVTHYVFQAIRLAGRGGQLSGPARIQLCVIAGVFVLFKAVAYFFDRFDLLFSTSNPLANGANYTALNAVMPAKLILLCIAVFCALAFFAGAFLRNLQLPAIATVLLILSSLLIGVAWPAVLQQFSVSPNAKDKESEPISYNISATRQAYGITEDKVSYKPYDNKPTATPDQIKSDAATVGNARLLDPNVLSATFTQFQQGRNFYAFPSKLDIDRYSVNGQTNDYIVAAREVNTGALADSQKNWINQHLVYTHGNGFVAAKANTVNSGGYPEFTTSELAADGKSVTQGAIHVDQPRIYYGELETSADSYAIVGAQNGQAGQEYDTDSSTYTYQGAGGVPLGNWFNRLVFAASYSERNILFNSSIGDDSKILYNRDPKTRVKMSAPWLTVDSDPYPAVVNGKIVWIVDAYTTLANYPYAQQTQLGDVTNDSLTTIANAPRQQNTSISYIRNSVKATVDAYDGSVSLYEVDNNDPVLKAWEKVFPGTVKPTSDISPELRQHFRYPEDLFKVQRDLLAKYHVSNPQDFYSNVSFWNVPADPTLDSSSTQAIQNQSQPQPPYYILSGSQNAASAASFQLTSPLVFQGRDFMSAYVSAASDPGPDYGKLTVLQLPSDTQTPGPKLVQTQFITNNGSQINLLRQQATTLKFGNLLTLPVGKGLLYVEPVYVEQSANQNSSYPQLSRVLVSYNGGIGFAATFAEALNQALTGATPSTPPPNNGQPGSSTPTTTPNSPSGGQLSPDLAKAVSDIETALKNIKSAQSSGDFAALGQAYKALDDATKRFDAAKAAAPTGNQTPTSTSTPPSGG</sequence>
<organism evidence="7 8">
    <name type="scientific">Kutzneria viridogrisea</name>
    <dbReference type="NCBI Taxonomy" id="47990"/>
    <lineage>
        <taxon>Bacteria</taxon>
        <taxon>Bacillati</taxon>
        <taxon>Actinomycetota</taxon>
        <taxon>Actinomycetes</taxon>
        <taxon>Pseudonocardiales</taxon>
        <taxon>Pseudonocardiaceae</taxon>
        <taxon>Kutzneria</taxon>
    </lineage>
</organism>
<keyword evidence="1 5" id="KW-1003">Cell membrane</keyword>
<evidence type="ECO:0000256" key="6">
    <source>
        <dbReference type="SAM" id="MobiDB-lite"/>
    </source>
</evidence>
<name>A0ABR6BT95_9PSEU</name>
<comment type="similarity">
    <text evidence="5">Belongs to the UPF0182 family.</text>
</comment>
<dbReference type="NCBIfam" id="NF000825">
    <property type="entry name" value="PRK00068.1"/>
    <property type="match status" value="1"/>
</dbReference>
<keyword evidence="4 5" id="KW-0472">Membrane</keyword>
<dbReference type="InterPro" id="IPR005372">
    <property type="entry name" value="UPF0182"/>
</dbReference>
<keyword evidence="3 5" id="KW-1133">Transmembrane helix</keyword>
<evidence type="ECO:0000256" key="2">
    <source>
        <dbReference type="ARBA" id="ARBA00022692"/>
    </source>
</evidence>
<evidence type="ECO:0000313" key="7">
    <source>
        <dbReference type="EMBL" id="MBA8930146.1"/>
    </source>
</evidence>